<gene>
    <name evidence="1" type="ORF">ACFO9E_16735</name>
</gene>
<keyword evidence="2" id="KW-1185">Reference proteome</keyword>
<organism evidence="1 2">
    <name type="scientific">Streptomyces maoxianensis</name>
    <dbReference type="NCBI Taxonomy" id="1459942"/>
    <lineage>
        <taxon>Bacteria</taxon>
        <taxon>Bacillati</taxon>
        <taxon>Actinomycetota</taxon>
        <taxon>Actinomycetes</taxon>
        <taxon>Kitasatosporales</taxon>
        <taxon>Streptomycetaceae</taxon>
        <taxon>Streptomyces</taxon>
    </lineage>
</organism>
<evidence type="ECO:0000313" key="1">
    <source>
        <dbReference type="EMBL" id="MFC4609452.1"/>
    </source>
</evidence>
<sequence length="277" mass="30390">MQLNLDDLSTVSLDDVLESVEQRLGCQLKRQDGHYSKYNGTAGFPTDAGSWVRLAWRRTGRIDTQAWSGFEAAGAIEGVPRPEWSAAAIWSDSPRGIVWRADEMTLVDDAALSATGDISPDPQLPEQWWTDLRSALTNLAVHSTDRVCMGQAHLSTRINEIYGDQVDTTITDWACAHGDLGYANLCGPRLTIIDWESWGMGPVGWDAACLWANSLPVPALADRVLTLFDDVLSTRTGRLSRLLLCANTARAFRRTGKPAPMTETMAAVAESLISELR</sequence>
<accession>A0ABV9G652</accession>
<comment type="caution">
    <text evidence="1">The sequence shown here is derived from an EMBL/GenBank/DDBJ whole genome shotgun (WGS) entry which is preliminary data.</text>
</comment>
<dbReference type="EMBL" id="JBHSFE010000014">
    <property type="protein sequence ID" value="MFC4609452.1"/>
    <property type="molecule type" value="Genomic_DNA"/>
</dbReference>
<dbReference type="Proteomes" id="UP001595993">
    <property type="component" value="Unassembled WGS sequence"/>
</dbReference>
<dbReference type="InterPro" id="IPR011009">
    <property type="entry name" value="Kinase-like_dom_sf"/>
</dbReference>
<evidence type="ECO:0000313" key="2">
    <source>
        <dbReference type="Proteomes" id="UP001595993"/>
    </source>
</evidence>
<name>A0ABV9G652_9ACTN</name>
<protein>
    <submittedName>
        <fullName evidence="1">Aminoglycoside phosphotransferase</fullName>
    </submittedName>
</protein>
<dbReference type="SUPFAM" id="SSF56112">
    <property type="entry name" value="Protein kinase-like (PK-like)"/>
    <property type="match status" value="2"/>
</dbReference>
<dbReference type="RefSeq" id="WP_381196230.1">
    <property type="nucleotide sequence ID" value="NZ_JBHSFE010000014.1"/>
</dbReference>
<reference evidence="2" key="1">
    <citation type="journal article" date="2019" name="Int. J. Syst. Evol. Microbiol.">
        <title>The Global Catalogue of Microorganisms (GCM) 10K type strain sequencing project: providing services to taxonomists for standard genome sequencing and annotation.</title>
        <authorList>
            <consortium name="The Broad Institute Genomics Platform"/>
            <consortium name="The Broad Institute Genome Sequencing Center for Infectious Disease"/>
            <person name="Wu L."/>
            <person name="Ma J."/>
        </authorList>
    </citation>
    <scope>NUCLEOTIDE SEQUENCE [LARGE SCALE GENOMIC DNA]</scope>
    <source>
        <strain evidence="2">CGMCC 4.7139</strain>
    </source>
</reference>
<proteinExistence type="predicted"/>